<sequence>MEPKDNLYSKAEGILYSYPRLAFEIKNLEIEIKMIENEYTGIKGKSDEIASRTNAVSSSVENEVISKEARIDALKRKINHKRLLIEKIDNAIDAIAAEDETSALLIKLKYIKRLEWKQIEMQIPMDEKSLMRKRSKIIKDKLIGMLA</sequence>
<comment type="caution">
    <text evidence="2">The sequence shown here is derived from an EMBL/GenBank/DDBJ whole genome shotgun (WGS) entry which is preliminary data.</text>
</comment>
<gene>
    <name evidence="2" type="ORF">H8718_10365</name>
</gene>
<feature type="coiled-coil region" evidence="1">
    <location>
        <begin position="18"/>
        <end position="77"/>
    </location>
</feature>
<name>A0A926EGM3_9FIRM</name>
<dbReference type="Proteomes" id="UP000655830">
    <property type="component" value="Unassembled WGS sequence"/>
</dbReference>
<dbReference type="RefSeq" id="WP_249332825.1">
    <property type="nucleotide sequence ID" value="NZ_JACRSY010000015.1"/>
</dbReference>
<accession>A0A926EGM3</accession>
<dbReference type="AlphaFoldDB" id="A0A926EGM3"/>
<proteinExistence type="predicted"/>
<organism evidence="2 3">
    <name type="scientific">Zhenhengia yiwuensis</name>
    <dbReference type="NCBI Taxonomy" id="2763666"/>
    <lineage>
        <taxon>Bacteria</taxon>
        <taxon>Bacillati</taxon>
        <taxon>Bacillota</taxon>
        <taxon>Clostridia</taxon>
        <taxon>Lachnospirales</taxon>
        <taxon>Lachnospiraceae</taxon>
        <taxon>Zhenhengia</taxon>
    </lineage>
</organism>
<reference evidence="2" key="1">
    <citation type="submission" date="2020-08" db="EMBL/GenBank/DDBJ databases">
        <title>Genome public.</title>
        <authorList>
            <person name="Liu C."/>
            <person name="Sun Q."/>
        </authorList>
    </citation>
    <scope>NUCLEOTIDE SEQUENCE</scope>
    <source>
        <strain evidence="2">NSJ-12</strain>
    </source>
</reference>
<keyword evidence="1" id="KW-0175">Coiled coil</keyword>
<dbReference type="EMBL" id="JACRSY010000015">
    <property type="protein sequence ID" value="MBC8579928.1"/>
    <property type="molecule type" value="Genomic_DNA"/>
</dbReference>
<keyword evidence="3" id="KW-1185">Reference proteome</keyword>
<evidence type="ECO:0000313" key="3">
    <source>
        <dbReference type="Proteomes" id="UP000655830"/>
    </source>
</evidence>
<evidence type="ECO:0000313" key="2">
    <source>
        <dbReference type="EMBL" id="MBC8579928.1"/>
    </source>
</evidence>
<evidence type="ECO:0000256" key="1">
    <source>
        <dbReference type="SAM" id="Coils"/>
    </source>
</evidence>
<protein>
    <submittedName>
        <fullName evidence="2">Siderophore-interacting protein</fullName>
    </submittedName>
</protein>